<dbReference type="PANTHER" id="PTHR47623">
    <property type="entry name" value="OS09G0287300 PROTEIN"/>
    <property type="match status" value="1"/>
</dbReference>
<evidence type="ECO:0000256" key="2">
    <source>
        <dbReference type="SAM" id="MobiDB-lite"/>
    </source>
</evidence>
<dbReference type="Gene3D" id="3.40.50.1240">
    <property type="entry name" value="Phosphoglycerate mutase-like"/>
    <property type="match status" value="1"/>
</dbReference>
<feature type="binding site" evidence="1">
    <location>
        <position position="57"/>
    </location>
    <ligand>
        <name>substrate</name>
    </ligand>
</feature>
<organism evidence="3 4">
    <name type="scientific">Methylocystis rosea</name>
    <dbReference type="NCBI Taxonomy" id="173366"/>
    <lineage>
        <taxon>Bacteria</taxon>
        <taxon>Pseudomonadati</taxon>
        <taxon>Pseudomonadota</taxon>
        <taxon>Alphaproteobacteria</taxon>
        <taxon>Hyphomicrobiales</taxon>
        <taxon>Methylocystaceae</taxon>
        <taxon>Methylocystis</taxon>
    </lineage>
</organism>
<dbReference type="InterPro" id="IPR013078">
    <property type="entry name" value="His_Pase_superF_clade-1"/>
</dbReference>
<dbReference type="SUPFAM" id="SSF53254">
    <property type="entry name" value="Phosphoglycerate mutase-like"/>
    <property type="match status" value="1"/>
</dbReference>
<gene>
    <name evidence="3" type="ORF">EHO51_03120</name>
</gene>
<reference evidence="3 4" key="1">
    <citation type="submission" date="2018-11" db="EMBL/GenBank/DDBJ databases">
        <title>Genome squencing of methanotrophic bacteria isolated from alkaline groundwater in Korea.</title>
        <authorList>
            <person name="Nguyen L.N."/>
        </authorList>
    </citation>
    <scope>NUCLEOTIDE SEQUENCE [LARGE SCALE GENOMIC DNA]</scope>
    <source>
        <strain evidence="3 4">GW6</strain>
    </source>
</reference>
<proteinExistence type="predicted"/>
<evidence type="ECO:0000313" key="3">
    <source>
        <dbReference type="EMBL" id="AZG75809.1"/>
    </source>
</evidence>
<evidence type="ECO:0000313" key="4">
    <source>
        <dbReference type="Proteomes" id="UP000273982"/>
    </source>
</evidence>
<evidence type="ECO:0000256" key="1">
    <source>
        <dbReference type="PIRSR" id="PIRSR613078-2"/>
    </source>
</evidence>
<dbReference type="Proteomes" id="UP000273982">
    <property type="component" value="Chromosome"/>
</dbReference>
<dbReference type="KEGG" id="mros:EHO51_03120"/>
<accession>A0A3G8M1H3</accession>
<feature type="region of interest" description="Disordered" evidence="2">
    <location>
        <begin position="9"/>
        <end position="28"/>
    </location>
</feature>
<dbReference type="PANTHER" id="PTHR47623:SF1">
    <property type="entry name" value="OS09G0287300 PROTEIN"/>
    <property type="match status" value="1"/>
</dbReference>
<dbReference type="InterPro" id="IPR029033">
    <property type="entry name" value="His_PPase_superfam"/>
</dbReference>
<feature type="compositionally biased region" description="Basic and acidic residues" evidence="2">
    <location>
        <begin position="13"/>
        <end position="28"/>
    </location>
</feature>
<dbReference type="RefSeq" id="WP_124737660.1">
    <property type="nucleotide sequence ID" value="NZ_CP034086.1"/>
</dbReference>
<dbReference type="Pfam" id="PF00300">
    <property type="entry name" value="His_Phos_1"/>
    <property type="match status" value="1"/>
</dbReference>
<sequence length="178" mass="19479">MRRLLLLRHGKADRHSAGGDRQRPLTRRGMEDARRMGEYLRDAAIVPGLAVASDARRAKQTLDQVLEAFPGHVTHLIENTIYLATVDHLVEILRQTPDKVATLLAVGHNPGFAELAAWLAGSGEAEDLALMRSKFPTAALAMLDFETDRWADVGRGGARLAHFVTPGILRGEATEDPD</sequence>
<dbReference type="AlphaFoldDB" id="A0A3G8M1H3"/>
<protein>
    <submittedName>
        <fullName evidence="3">Histidine phosphatase family protein</fullName>
    </submittedName>
</protein>
<dbReference type="EMBL" id="CP034086">
    <property type="protein sequence ID" value="AZG75809.1"/>
    <property type="molecule type" value="Genomic_DNA"/>
</dbReference>
<name>A0A3G8M1H3_9HYPH</name>
<dbReference type="CDD" id="cd07067">
    <property type="entry name" value="HP_PGM_like"/>
    <property type="match status" value="1"/>
</dbReference>